<feature type="transmembrane region" description="Helical" evidence="9">
    <location>
        <begin position="29"/>
        <end position="50"/>
    </location>
</feature>
<dbReference type="GO" id="GO:0020037">
    <property type="term" value="F:heme binding"/>
    <property type="evidence" value="ECO:0007669"/>
    <property type="project" value="InterPro"/>
</dbReference>
<keyword evidence="4 8" id="KW-0479">Metal-binding</keyword>
<feature type="binding site" description="axial binding residue" evidence="8">
    <location>
        <position position="504"/>
    </location>
    <ligand>
        <name>heme</name>
        <dbReference type="ChEBI" id="CHEBI:30413"/>
    </ligand>
    <ligandPart>
        <name>Fe</name>
        <dbReference type="ChEBI" id="CHEBI:18248"/>
    </ligandPart>
</feature>
<sequence>MGEDTTAQMARAAADSGRQLDVLGVRLGALHIGVLLGVLLVLQVAGRKWWRYRGHVWRMKRLGKPTPAWNPFLGNMIAAAKMVNALPPKAHSTYIVNGVGKTIKHNGAFYLDLWPMTEPLLVVTDPDMATQATTHPITGARKPAVLKAWFLPITGGPSLFDSNDAAWKYLHNLFTPGFSANNIANEVPVIASKISVYRDLLRHRAREGGRFEMEPMTLSLIIDIIGEVVLNVSLDTQHARHPLADAMIRQLALKFSNYAPQKMMERLSPLYLYGNWRNSRDLDSHIRAQVESRFRSYRAAEATGRAERYRSVMDLAIEDYMSQPGKRGAAALDAEFMTMAVRNMRMFFFAGYDSSAATIVFCYHNIYRHPEVLARIRAEHDAVFGTGLGDDGRDDVPAQIERDPALLNALPYTLAVIKETMRLFPPAQGIREGSRELELVDAQGQKYPTEGISVLISHYGTHRNPRAWVRPHDFLPERWLVAPGHELYPPRGAWRPFEQGPRLCVGQQLVFTEVKAVLACVVREFDVRDCYAEIDAERGRPAAAALDLSGVDGDRAYMVEAGAAHPVGSYPCRVSFSGYGGRSKEG</sequence>
<name>A0A507BDY2_9PEZI</name>
<dbReference type="InterPro" id="IPR050121">
    <property type="entry name" value="Cytochrome_P450_monoxygenase"/>
</dbReference>
<evidence type="ECO:0000256" key="4">
    <source>
        <dbReference type="ARBA" id="ARBA00022723"/>
    </source>
</evidence>
<dbReference type="GO" id="GO:0016705">
    <property type="term" value="F:oxidoreductase activity, acting on paired donors, with incorporation or reduction of molecular oxygen"/>
    <property type="evidence" value="ECO:0007669"/>
    <property type="project" value="InterPro"/>
</dbReference>
<proteinExistence type="predicted"/>
<dbReference type="PANTHER" id="PTHR24305">
    <property type="entry name" value="CYTOCHROME P450"/>
    <property type="match status" value="1"/>
</dbReference>
<evidence type="ECO:0000256" key="3">
    <source>
        <dbReference type="ARBA" id="ARBA00022617"/>
    </source>
</evidence>
<dbReference type="Gene3D" id="1.10.630.10">
    <property type="entry name" value="Cytochrome P450"/>
    <property type="match status" value="1"/>
</dbReference>
<dbReference type="GO" id="GO:0005506">
    <property type="term" value="F:iron ion binding"/>
    <property type="evidence" value="ECO:0007669"/>
    <property type="project" value="InterPro"/>
</dbReference>
<dbReference type="RefSeq" id="XP_030999868.1">
    <property type="nucleotide sequence ID" value="XM_031136880.1"/>
</dbReference>
<evidence type="ECO:0000256" key="6">
    <source>
        <dbReference type="ARBA" id="ARBA00023004"/>
    </source>
</evidence>
<reference evidence="10 11" key="1">
    <citation type="submission" date="2019-06" db="EMBL/GenBank/DDBJ databases">
        <title>Draft genome sequence of the filamentous fungus Phialemoniopsis curvata isolated from diesel fuel.</title>
        <authorList>
            <person name="Varaljay V.A."/>
            <person name="Lyon W.J."/>
            <person name="Crouch A.L."/>
            <person name="Drake C.E."/>
            <person name="Hollomon J.M."/>
            <person name="Nadeau L.J."/>
            <person name="Nunn H.S."/>
            <person name="Stevenson B.S."/>
            <person name="Bojanowski C.L."/>
            <person name="Crookes-Goodson W.J."/>
        </authorList>
    </citation>
    <scope>NUCLEOTIDE SEQUENCE [LARGE SCALE GENOMIC DNA]</scope>
    <source>
        <strain evidence="10 11">D216</strain>
    </source>
</reference>
<keyword evidence="9" id="KW-0472">Membrane</keyword>
<keyword evidence="6 8" id="KW-0408">Iron</keyword>
<keyword evidence="7" id="KW-0503">Monooxygenase</keyword>
<evidence type="ECO:0000256" key="2">
    <source>
        <dbReference type="ARBA" id="ARBA00005179"/>
    </source>
</evidence>
<keyword evidence="9" id="KW-1133">Transmembrane helix</keyword>
<dbReference type="GeneID" id="41970113"/>
<dbReference type="STRING" id="1093900.A0A507BDY2"/>
<keyword evidence="11" id="KW-1185">Reference proteome</keyword>
<dbReference type="EMBL" id="SKBQ01000011">
    <property type="protein sequence ID" value="TPX18157.1"/>
    <property type="molecule type" value="Genomic_DNA"/>
</dbReference>
<keyword evidence="9" id="KW-0812">Transmembrane</keyword>
<evidence type="ECO:0000256" key="8">
    <source>
        <dbReference type="PIRSR" id="PIRSR602401-1"/>
    </source>
</evidence>
<dbReference type="InterPro" id="IPR001128">
    <property type="entry name" value="Cyt_P450"/>
</dbReference>
<dbReference type="AlphaFoldDB" id="A0A507BDY2"/>
<evidence type="ECO:0008006" key="12">
    <source>
        <dbReference type="Google" id="ProtNLM"/>
    </source>
</evidence>
<dbReference type="Pfam" id="PF00067">
    <property type="entry name" value="p450"/>
    <property type="match status" value="1"/>
</dbReference>
<keyword evidence="5" id="KW-0560">Oxidoreductase</keyword>
<gene>
    <name evidence="10" type="ORF">E0L32_002666</name>
</gene>
<protein>
    <recommendedName>
        <fullName evidence="12">Cytochrome P450</fullName>
    </recommendedName>
</protein>
<organism evidence="10 11">
    <name type="scientific">Thyridium curvatum</name>
    <dbReference type="NCBI Taxonomy" id="1093900"/>
    <lineage>
        <taxon>Eukaryota</taxon>
        <taxon>Fungi</taxon>
        <taxon>Dikarya</taxon>
        <taxon>Ascomycota</taxon>
        <taxon>Pezizomycotina</taxon>
        <taxon>Sordariomycetes</taxon>
        <taxon>Sordariomycetidae</taxon>
        <taxon>Thyridiales</taxon>
        <taxon>Thyridiaceae</taxon>
        <taxon>Thyridium</taxon>
    </lineage>
</organism>
<evidence type="ECO:0000256" key="7">
    <source>
        <dbReference type="ARBA" id="ARBA00023033"/>
    </source>
</evidence>
<dbReference type="SUPFAM" id="SSF48264">
    <property type="entry name" value="Cytochrome P450"/>
    <property type="match status" value="1"/>
</dbReference>
<evidence type="ECO:0000256" key="1">
    <source>
        <dbReference type="ARBA" id="ARBA00001971"/>
    </source>
</evidence>
<keyword evidence="3 8" id="KW-0349">Heme</keyword>
<dbReference type="InterPro" id="IPR036396">
    <property type="entry name" value="Cyt_P450_sf"/>
</dbReference>
<comment type="cofactor">
    <cofactor evidence="1 8">
        <name>heme</name>
        <dbReference type="ChEBI" id="CHEBI:30413"/>
    </cofactor>
</comment>
<dbReference type="GO" id="GO:0004497">
    <property type="term" value="F:monooxygenase activity"/>
    <property type="evidence" value="ECO:0007669"/>
    <property type="project" value="UniProtKB-KW"/>
</dbReference>
<dbReference type="PRINTS" id="PR00463">
    <property type="entry name" value="EP450I"/>
</dbReference>
<dbReference type="OrthoDB" id="10029320at2759"/>
<evidence type="ECO:0000313" key="11">
    <source>
        <dbReference type="Proteomes" id="UP000319257"/>
    </source>
</evidence>
<dbReference type="InParanoid" id="A0A507BDY2"/>
<dbReference type="InterPro" id="IPR002401">
    <property type="entry name" value="Cyt_P450_E_grp-I"/>
</dbReference>
<comment type="pathway">
    <text evidence="2">Secondary metabolite biosynthesis.</text>
</comment>
<evidence type="ECO:0000256" key="9">
    <source>
        <dbReference type="SAM" id="Phobius"/>
    </source>
</evidence>
<evidence type="ECO:0000256" key="5">
    <source>
        <dbReference type="ARBA" id="ARBA00023002"/>
    </source>
</evidence>
<dbReference type="CDD" id="cd11051">
    <property type="entry name" value="CYP59-like"/>
    <property type="match status" value="1"/>
</dbReference>
<accession>A0A507BDY2</accession>
<comment type="caution">
    <text evidence="10">The sequence shown here is derived from an EMBL/GenBank/DDBJ whole genome shotgun (WGS) entry which is preliminary data.</text>
</comment>
<dbReference type="PRINTS" id="PR00385">
    <property type="entry name" value="P450"/>
</dbReference>
<dbReference type="PANTHER" id="PTHR24305:SF107">
    <property type="entry name" value="P450, PUTATIVE (EUROFUNG)-RELATED"/>
    <property type="match status" value="1"/>
</dbReference>
<dbReference type="Proteomes" id="UP000319257">
    <property type="component" value="Unassembled WGS sequence"/>
</dbReference>
<evidence type="ECO:0000313" key="10">
    <source>
        <dbReference type="EMBL" id="TPX18157.1"/>
    </source>
</evidence>